<reference evidence="8 9" key="1">
    <citation type="journal article" date="2015" name="Genome Announc.">
        <title>Expanding the biotechnology potential of lactobacilli through comparative genomics of 213 strains and associated genera.</title>
        <authorList>
            <person name="Sun Z."/>
            <person name="Harris H.M."/>
            <person name="McCann A."/>
            <person name="Guo C."/>
            <person name="Argimon S."/>
            <person name="Zhang W."/>
            <person name="Yang X."/>
            <person name="Jeffery I.B."/>
            <person name="Cooney J.C."/>
            <person name="Kagawa T.F."/>
            <person name="Liu W."/>
            <person name="Song Y."/>
            <person name="Salvetti E."/>
            <person name="Wrobel A."/>
            <person name="Rasinkangas P."/>
            <person name="Parkhill J."/>
            <person name="Rea M.C."/>
            <person name="O'Sullivan O."/>
            <person name="Ritari J."/>
            <person name="Douillard F.P."/>
            <person name="Paul Ross R."/>
            <person name="Yang R."/>
            <person name="Briner A.E."/>
            <person name="Felis G.E."/>
            <person name="de Vos W.M."/>
            <person name="Barrangou R."/>
            <person name="Klaenhammer T.R."/>
            <person name="Caufield P.W."/>
            <person name="Cui Y."/>
            <person name="Zhang H."/>
            <person name="O'Toole P.W."/>
        </authorList>
    </citation>
    <scope>NUCLEOTIDE SEQUENCE [LARGE SCALE GENOMIC DNA]</scope>
    <source>
        <strain evidence="8 9">DSM 14857</strain>
    </source>
</reference>
<dbReference type="InterPro" id="IPR024041">
    <property type="entry name" value="NH4_transpt_AmtB-like_dom"/>
</dbReference>
<evidence type="ECO:0000256" key="2">
    <source>
        <dbReference type="ARBA" id="ARBA00005887"/>
    </source>
</evidence>
<comment type="subcellular location">
    <subcellularLocation>
        <location evidence="1">Membrane</location>
        <topology evidence="1">Multi-pass membrane protein</topology>
    </subcellularLocation>
</comment>
<feature type="domain" description="Ammonium transporter AmtB-like" evidence="7">
    <location>
        <begin position="4"/>
        <end position="380"/>
    </location>
</feature>
<organism evidence="8 9">
    <name type="scientific">Companilactobacillus versmoldensis DSM 14857 = KCTC 3814</name>
    <dbReference type="NCBI Taxonomy" id="1423815"/>
    <lineage>
        <taxon>Bacteria</taxon>
        <taxon>Bacillati</taxon>
        <taxon>Bacillota</taxon>
        <taxon>Bacilli</taxon>
        <taxon>Lactobacillales</taxon>
        <taxon>Lactobacillaceae</taxon>
        <taxon>Companilactobacillus</taxon>
    </lineage>
</organism>
<evidence type="ECO:0000313" key="8">
    <source>
        <dbReference type="EMBL" id="KRL66052.1"/>
    </source>
</evidence>
<evidence type="ECO:0000313" key="9">
    <source>
        <dbReference type="Proteomes" id="UP000051647"/>
    </source>
</evidence>
<dbReference type="InterPro" id="IPR001905">
    <property type="entry name" value="Ammonium_transpt"/>
</dbReference>
<dbReference type="GO" id="GO:0008519">
    <property type="term" value="F:ammonium channel activity"/>
    <property type="evidence" value="ECO:0007669"/>
    <property type="project" value="InterPro"/>
</dbReference>
<feature type="transmembrane region" description="Helical" evidence="6">
    <location>
        <begin position="157"/>
        <end position="179"/>
    </location>
</feature>
<evidence type="ECO:0000256" key="4">
    <source>
        <dbReference type="ARBA" id="ARBA00022989"/>
    </source>
</evidence>
<feature type="transmembrane region" description="Helical" evidence="6">
    <location>
        <begin position="222"/>
        <end position="243"/>
    </location>
</feature>
<dbReference type="InterPro" id="IPR029020">
    <property type="entry name" value="Ammonium/urea_transptr"/>
</dbReference>
<name>A0A0R1SF61_9LACO</name>
<dbReference type="AlphaFoldDB" id="A0A0R1SF61"/>
<feature type="transmembrane region" description="Helical" evidence="6">
    <location>
        <begin position="306"/>
        <end position="329"/>
    </location>
</feature>
<dbReference type="PANTHER" id="PTHR43029:SF21">
    <property type="entry name" value="AMMONIUM TRANSPORTER 1"/>
    <property type="match status" value="1"/>
</dbReference>
<dbReference type="PATRIC" id="fig|1423815.3.peg.1151"/>
<evidence type="ECO:0000256" key="6">
    <source>
        <dbReference type="SAM" id="Phobius"/>
    </source>
</evidence>
<proteinExistence type="inferred from homology"/>
<dbReference type="Gene3D" id="1.10.3430.10">
    <property type="entry name" value="Ammonium transporter AmtB like domains"/>
    <property type="match status" value="1"/>
</dbReference>
<keyword evidence="4 6" id="KW-1133">Transmembrane helix</keyword>
<dbReference type="PANTHER" id="PTHR43029">
    <property type="entry name" value="AMMONIUM TRANSPORTER MEP2"/>
    <property type="match status" value="1"/>
</dbReference>
<comment type="caution">
    <text evidence="8">The sequence shown here is derived from an EMBL/GenBank/DDBJ whole genome shotgun (WGS) entry which is preliminary data.</text>
</comment>
<feature type="transmembrane region" description="Helical" evidence="6">
    <location>
        <begin position="36"/>
        <end position="60"/>
    </location>
</feature>
<dbReference type="eggNOG" id="COG0004">
    <property type="taxonomic scope" value="Bacteria"/>
</dbReference>
<dbReference type="Pfam" id="PF00909">
    <property type="entry name" value="Ammonium_transp"/>
    <property type="match status" value="1"/>
</dbReference>
<evidence type="ECO:0000256" key="1">
    <source>
        <dbReference type="ARBA" id="ARBA00004141"/>
    </source>
</evidence>
<protein>
    <submittedName>
        <fullName evidence="8">Ammonium transporter</fullName>
    </submittedName>
</protein>
<feature type="transmembrane region" description="Helical" evidence="6">
    <location>
        <begin position="250"/>
        <end position="267"/>
    </location>
</feature>
<evidence type="ECO:0000256" key="3">
    <source>
        <dbReference type="ARBA" id="ARBA00022692"/>
    </source>
</evidence>
<sequence>MDIVFMLLSTMLVLIMVPGIAIFYSGFVPNRDVTRILFNTFIMFGIAGLLWIIVGFPVTFENSNIGLNVDLHHLFLEGINLHKNYQGTGLPTAVYLLFQMMFAILTPALFLGAVASRARIKFIAFFVVFWSILVYYPMAHMVWAGNGFLARLGVLDFAGGTVIHINAGITAMILAITLRKPYQYNNENVKGNPMWILVGTMLLWVGWYGFNAGSALHVGTQAIDAFFTTTVAACSALITWVILEKIFKTRVSVNGACTGSIVGLVGITPGAGYVSMIGALIIGVISAFGSFYFINNLKYKLHLNDYLDIFGGHGVSGIIGSLCVGLFANNTVDNQVPLNGLFYGGGFKLLGIQFIGVIFTVILVSVVSSLLVFLIRKLFKGEVGIDAPLDLS</sequence>
<feature type="transmembrane region" description="Helical" evidence="6">
    <location>
        <begin position="122"/>
        <end position="145"/>
    </location>
</feature>
<evidence type="ECO:0000259" key="7">
    <source>
        <dbReference type="Pfam" id="PF00909"/>
    </source>
</evidence>
<dbReference type="EMBL" id="AZFA01000022">
    <property type="protein sequence ID" value="KRL66052.1"/>
    <property type="molecule type" value="Genomic_DNA"/>
</dbReference>
<feature type="transmembrane region" description="Helical" evidence="6">
    <location>
        <begin position="273"/>
        <end position="294"/>
    </location>
</feature>
<feature type="transmembrane region" description="Helical" evidence="6">
    <location>
        <begin position="6"/>
        <end position="24"/>
    </location>
</feature>
<feature type="transmembrane region" description="Helical" evidence="6">
    <location>
        <begin position="191"/>
        <end position="210"/>
    </location>
</feature>
<evidence type="ECO:0000256" key="5">
    <source>
        <dbReference type="ARBA" id="ARBA00023136"/>
    </source>
</evidence>
<dbReference type="Proteomes" id="UP000051647">
    <property type="component" value="Unassembled WGS sequence"/>
</dbReference>
<feature type="transmembrane region" description="Helical" evidence="6">
    <location>
        <begin position="93"/>
        <end position="115"/>
    </location>
</feature>
<dbReference type="GO" id="GO:0005886">
    <property type="term" value="C:plasma membrane"/>
    <property type="evidence" value="ECO:0007669"/>
    <property type="project" value="TreeGrafter"/>
</dbReference>
<accession>A0A0R1SF61</accession>
<keyword evidence="3 6" id="KW-0812">Transmembrane</keyword>
<comment type="similarity">
    <text evidence="2">Belongs to the ammonia transporter channel (TC 1.A.11.2) family.</text>
</comment>
<gene>
    <name evidence="8" type="ORF">FC27_GL001126</name>
</gene>
<dbReference type="STRING" id="1423815.FC27_GL001126"/>
<dbReference type="SUPFAM" id="SSF111352">
    <property type="entry name" value="Ammonium transporter"/>
    <property type="match status" value="1"/>
</dbReference>
<dbReference type="RefSeq" id="WP_010625025.1">
    <property type="nucleotide sequence ID" value="NZ_AZFA01000022.1"/>
</dbReference>
<keyword evidence="9" id="KW-1185">Reference proteome</keyword>
<keyword evidence="5 6" id="KW-0472">Membrane</keyword>
<feature type="transmembrane region" description="Helical" evidence="6">
    <location>
        <begin position="349"/>
        <end position="375"/>
    </location>
</feature>